<accession>A0A0A9EA53</accession>
<name>A0A0A9EA53_ARUDO</name>
<keyword evidence="1" id="KW-0812">Transmembrane</keyword>
<evidence type="ECO:0000313" key="2">
    <source>
        <dbReference type="EMBL" id="JAD95923.1"/>
    </source>
</evidence>
<keyword evidence="1" id="KW-0472">Membrane</keyword>
<proteinExistence type="predicted"/>
<reference evidence="2" key="1">
    <citation type="submission" date="2014-09" db="EMBL/GenBank/DDBJ databases">
        <authorList>
            <person name="Magalhaes I.L.F."/>
            <person name="Oliveira U."/>
            <person name="Santos F.R."/>
            <person name="Vidigal T.H.D.A."/>
            <person name="Brescovit A.D."/>
            <person name="Santos A.J."/>
        </authorList>
    </citation>
    <scope>NUCLEOTIDE SEQUENCE</scope>
    <source>
        <tissue evidence="2">Shoot tissue taken approximately 20 cm above the soil surface</tissue>
    </source>
</reference>
<organism evidence="2">
    <name type="scientific">Arundo donax</name>
    <name type="common">Giant reed</name>
    <name type="synonym">Donax arundinaceus</name>
    <dbReference type="NCBI Taxonomy" id="35708"/>
    <lineage>
        <taxon>Eukaryota</taxon>
        <taxon>Viridiplantae</taxon>
        <taxon>Streptophyta</taxon>
        <taxon>Embryophyta</taxon>
        <taxon>Tracheophyta</taxon>
        <taxon>Spermatophyta</taxon>
        <taxon>Magnoliopsida</taxon>
        <taxon>Liliopsida</taxon>
        <taxon>Poales</taxon>
        <taxon>Poaceae</taxon>
        <taxon>PACMAD clade</taxon>
        <taxon>Arundinoideae</taxon>
        <taxon>Arundineae</taxon>
        <taxon>Arundo</taxon>
    </lineage>
</organism>
<sequence length="89" mass="10032">MFLDQLLGTPTMILLSCHTIFGSYSFIPCQRKCSQKSNLAKARMKRQYISSASCVYSSEPLSADMRPHLDCGIFFLESCVFPVKLNCLL</sequence>
<protein>
    <submittedName>
        <fullName evidence="2">Uncharacterized protein</fullName>
    </submittedName>
</protein>
<reference evidence="2" key="2">
    <citation type="journal article" date="2015" name="Data Brief">
        <title>Shoot transcriptome of the giant reed, Arundo donax.</title>
        <authorList>
            <person name="Barrero R.A."/>
            <person name="Guerrero F.D."/>
            <person name="Moolhuijzen P."/>
            <person name="Goolsby J.A."/>
            <person name="Tidwell J."/>
            <person name="Bellgard S.E."/>
            <person name="Bellgard M.I."/>
        </authorList>
    </citation>
    <scope>NUCLEOTIDE SEQUENCE</scope>
    <source>
        <tissue evidence="2">Shoot tissue taken approximately 20 cm above the soil surface</tissue>
    </source>
</reference>
<dbReference type="EMBL" id="GBRH01201972">
    <property type="protein sequence ID" value="JAD95923.1"/>
    <property type="molecule type" value="Transcribed_RNA"/>
</dbReference>
<keyword evidence="1" id="KW-1133">Transmembrane helix</keyword>
<dbReference type="AlphaFoldDB" id="A0A0A9EA53"/>
<evidence type="ECO:0000256" key="1">
    <source>
        <dbReference type="SAM" id="Phobius"/>
    </source>
</evidence>
<feature type="transmembrane region" description="Helical" evidence="1">
    <location>
        <begin position="6"/>
        <end position="27"/>
    </location>
</feature>